<comment type="caution">
    <text evidence="1">The sequence shown here is derived from an EMBL/GenBank/DDBJ whole genome shotgun (WGS) entry which is preliminary data.</text>
</comment>
<protein>
    <submittedName>
        <fullName evidence="1">Uncharacterized protein</fullName>
    </submittedName>
</protein>
<dbReference type="Proteomes" id="UP001500840">
    <property type="component" value="Unassembled WGS sequence"/>
</dbReference>
<sequence length="59" mass="6620">MEVEDRNGIFICEPVVLAGAFVAVGAKSRGDNGENVFEYDRQFKRPRTDNGVMYDSVSY</sequence>
<dbReference type="EMBL" id="BAABGA010000073">
    <property type="protein sequence ID" value="GAA4465274.1"/>
    <property type="molecule type" value="Genomic_DNA"/>
</dbReference>
<accession>A0ABP8ND01</accession>
<gene>
    <name evidence="1" type="ORF">GCM10023156_52870</name>
</gene>
<name>A0ABP8ND01_9BACT</name>
<reference evidence="2" key="1">
    <citation type="journal article" date="2019" name="Int. J. Syst. Evol. Microbiol.">
        <title>The Global Catalogue of Microorganisms (GCM) 10K type strain sequencing project: providing services to taxonomists for standard genome sequencing and annotation.</title>
        <authorList>
            <consortium name="The Broad Institute Genomics Platform"/>
            <consortium name="The Broad Institute Genome Sequencing Center for Infectious Disease"/>
            <person name="Wu L."/>
            <person name="Ma J."/>
        </authorList>
    </citation>
    <scope>NUCLEOTIDE SEQUENCE [LARGE SCALE GENOMIC DNA]</scope>
    <source>
        <strain evidence="2">JCM 17759</strain>
    </source>
</reference>
<keyword evidence="2" id="KW-1185">Reference proteome</keyword>
<evidence type="ECO:0000313" key="1">
    <source>
        <dbReference type="EMBL" id="GAA4465274.1"/>
    </source>
</evidence>
<proteinExistence type="predicted"/>
<organism evidence="1 2">
    <name type="scientific">Novipirellula rosea</name>
    <dbReference type="NCBI Taxonomy" id="1031540"/>
    <lineage>
        <taxon>Bacteria</taxon>
        <taxon>Pseudomonadati</taxon>
        <taxon>Planctomycetota</taxon>
        <taxon>Planctomycetia</taxon>
        <taxon>Pirellulales</taxon>
        <taxon>Pirellulaceae</taxon>
        <taxon>Novipirellula</taxon>
    </lineage>
</organism>
<evidence type="ECO:0000313" key="2">
    <source>
        <dbReference type="Proteomes" id="UP001500840"/>
    </source>
</evidence>